<dbReference type="Proteomes" id="UP000024635">
    <property type="component" value="Unassembled WGS sequence"/>
</dbReference>
<dbReference type="PANTHER" id="PTHR12941">
    <property type="entry name" value="ER MEMBRANE PROTEIN COMPLEX"/>
    <property type="match status" value="1"/>
</dbReference>
<evidence type="ECO:0000256" key="1">
    <source>
        <dbReference type="ARBA" id="ARBA00007461"/>
    </source>
</evidence>
<dbReference type="STRING" id="53326.A0A016WFN0"/>
<evidence type="ECO:0000259" key="2">
    <source>
        <dbReference type="PROSITE" id="PS50249"/>
    </source>
</evidence>
<comment type="similarity">
    <text evidence="1">Belongs to the EMC8/EMC9 family.</text>
</comment>
<dbReference type="CDD" id="cd08060">
    <property type="entry name" value="MPN_UPF0172"/>
    <property type="match status" value="1"/>
</dbReference>
<organism evidence="3 4">
    <name type="scientific">Ancylostoma ceylanicum</name>
    <dbReference type="NCBI Taxonomy" id="53326"/>
    <lineage>
        <taxon>Eukaryota</taxon>
        <taxon>Metazoa</taxon>
        <taxon>Ecdysozoa</taxon>
        <taxon>Nematoda</taxon>
        <taxon>Chromadorea</taxon>
        <taxon>Rhabditida</taxon>
        <taxon>Rhabditina</taxon>
        <taxon>Rhabditomorpha</taxon>
        <taxon>Strongyloidea</taxon>
        <taxon>Ancylostomatidae</taxon>
        <taxon>Ancylostomatinae</taxon>
        <taxon>Ancylostoma</taxon>
    </lineage>
</organism>
<reference evidence="4" key="1">
    <citation type="journal article" date="2015" name="Nat. Genet.">
        <title>The genome and transcriptome of the zoonotic hookworm Ancylostoma ceylanicum identify infection-specific gene families.</title>
        <authorList>
            <person name="Schwarz E.M."/>
            <person name="Hu Y."/>
            <person name="Antoshechkin I."/>
            <person name="Miller M.M."/>
            <person name="Sternberg P.W."/>
            <person name="Aroian R.V."/>
        </authorList>
    </citation>
    <scope>NUCLEOTIDE SEQUENCE</scope>
    <source>
        <strain evidence="4">HY135</strain>
    </source>
</reference>
<dbReference type="Gene3D" id="3.40.140.10">
    <property type="entry name" value="Cytidine Deaminase, domain 2"/>
    <property type="match status" value="1"/>
</dbReference>
<dbReference type="PANTHER" id="PTHR12941:SF10">
    <property type="entry name" value="ER MEMBRANE PROTEIN COMPLEX SUBUNIT 8_9 HOMOLOG"/>
    <property type="match status" value="1"/>
</dbReference>
<dbReference type="OrthoDB" id="194468at2759"/>
<dbReference type="GO" id="GO:0072546">
    <property type="term" value="C:EMC complex"/>
    <property type="evidence" value="ECO:0007669"/>
    <property type="project" value="InterPro"/>
</dbReference>
<evidence type="ECO:0000313" key="3">
    <source>
        <dbReference type="EMBL" id="EYC38062.1"/>
    </source>
</evidence>
<gene>
    <name evidence="3" type="primary">Acey_s0745.g2001</name>
    <name evidence="3" type="synonym">Acey-F25H2.4</name>
    <name evidence="3" type="ORF">Y032_0745g2001</name>
</gene>
<proteinExistence type="inferred from homology"/>
<accession>A0A016WFN0</accession>
<dbReference type="InterPro" id="IPR037518">
    <property type="entry name" value="MPN"/>
</dbReference>
<evidence type="ECO:0000313" key="4">
    <source>
        <dbReference type="Proteomes" id="UP000024635"/>
    </source>
</evidence>
<dbReference type="PROSITE" id="PS50249">
    <property type="entry name" value="MPN"/>
    <property type="match status" value="1"/>
</dbReference>
<protein>
    <recommendedName>
        <fullName evidence="2">MPN domain-containing protein</fullName>
    </recommendedName>
</protein>
<dbReference type="EMBL" id="JARK01000345">
    <property type="protein sequence ID" value="EYC38062.1"/>
    <property type="molecule type" value="Genomic_DNA"/>
</dbReference>
<keyword evidence="4" id="KW-1185">Reference proteome</keyword>
<dbReference type="Pfam" id="PF03665">
    <property type="entry name" value="UPF0172"/>
    <property type="match status" value="1"/>
</dbReference>
<sequence>MTVDVAPVPYSTIILHCLKYPHSGVFGILLGTRTGSKVKVTSVVPLSHESSPLAPSLEVALAVVHASYPNIVGVYFSNQNYKDKSLSPYATRLCENVMSVCNTSAVLVQVINWNLSPDCESNSLSAYVKEGEGWKETRLDTPSDSLTTLSRAIHDKLHRSVCDFENHLDHPECDFYNTNLSQTLGQLIE</sequence>
<dbReference type="InterPro" id="IPR005366">
    <property type="entry name" value="EMC8/9"/>
</dbReference>
<dbReference type="AlphaFoldDB" id="A0A016WFN0"/>
<feature type="domain" description="MPN" evidence="2">
    <location>
        <begin position="3"/>
        <end position="133"/>
    </location>
</feature>
<name>A0A016WFN0_9BILA</name>
<comment type="caution">
    <text evidence="3">The sequence shown here is derived from an EMBL/GenBank/DDBJ whole genome shotgun (WGS) entry which is preliminary data.</text>
</comment>